<reference evidence="1 2" key="1">
    <citation type="submission" date="2021-06" db="EMBL/GenBank/DDBJ databases">
        <title>Caerostris extrusa draft genome.</title>
        <authorList>
            <person name="Kono N."/>
            <person name="Arakawa K."/>
        </authorList>
    </citation>
    <scope>NUCLEOTIDE SEQUENCE [LARGE SCALE GENOMIC DNA]</scope>
</reference>
<dbReference type="AlphaFoldDB" id="A0AAV4MJJ1"/>
<dbReference type="Proteomes" id="UP001054945">
    <property type="component" value="Unassembled WGS sequence"/>
</dbReference>
<comment type="caution">
    <text evidence="1">The sequence shown here is derived from an EMBL/GenBank/DDBJ whole genome shotgun (WGS) entry which is preliminary data.</text>
</comment>
<keyword evidence="2" id="KW-1185">Reference proteome</keyword>
<organism evidence="1 2">
    <name type="scientific">Caerostris extrusa</name>
    <name type="common">Bark spider</name>
    <name type="synonym">Caerostris bankana</name>
    <dbReference type="NCBI Taxonomy" id="172846"/>
    <lineage>
        <taxon>Eukaryota</taxon>
        <taxon>Metazoa</taxon>
        <taxon>Ecdysozoa</taxon>
        <taxon>Arthropoda</taxon>
        <taxon>Chelicerata</taxon>
        <taxon>Arachnida</taxon>
        <taxon>Araneae</taxon>
        <taxon>Araneomorphae</taxon>
        <taxon>Entelegynae</taxon>
        <taxon>Araneoidea</taxon>
        <taxon>Araneidae</taxon>
        <taxon>Caerostris</taxon>
    </lineage>
</organism>
<accession>A0AAV4MJJ1</accession>
<name>A0AAV4MJJ1_CAEEX</name>
<proteinExistence type="predicted"/>
<evidence type="ECO:0000313" key="1">
    <source>
        <dbReference type="EMBL" id="GIX71772.1"/>
    </source>
</evidence>
<protein>
    <submittedName>
        <fullName evidence="1">Uncharacterized protein</fullName>
    </submittedName>
</protein>
<evidence type="ECO:0000313" key="2">
    <source>
        <dbReference type="Proteomes" id="UP001054945"/>
    </source>
</evidence>
<dbReference type="EMBL" id="BPLR01019787">
    <property type="protein sequence ID" value="GIX71772.1"/>
    <property type="molecule type" value="Genomic_DNA"/>
</dbReference>
<gene>
    <name evidence="1" type="ORF">CEXT_134201</name>
</gene>
<sequence>MPTYKTFKSTDCNISCKYFPNHFIEVRFYIHEISTKDKLTICQEFPNETEEHIDFSIKLDFKNYTTYATMIMKLRLNDPKMPLLQVEIKSKATDLEGNGLNKEMQSTYNVASNKEITLHQPLISASNWNKLNNDSLCFYTAIKVLNKSNIKRYFGFKKRLYEGKCSCSII</sequence>